<proteinExistence type="predicted"/>
<dbReference type="Gene3D" id="2.130.10.10">
    <property type="entry name" value="YVTN repeat-like/Quinoprotein amine dehydrogenase"/>
    <property type="match status" value="1"/>
</dbReference>
<sequence length="490" mass="55090">MGALHQPEYLSVVVDGEHIEFSDCSLFPKYLTLASESLTLNGRPKAVCNHLSPPLKLIKNIQIVNKREQHAPSLFRKIFEKKPTREQKVLKALEGKRRLQKVRTRESEQKLLPTTTSSPALVTISNDGQWMMVPWRGDKYEIVVIHNLAHPAESYGIDFSFAFGRLIKEISKVEMAPDNKAMMMIVEVHDQNTYLLGIVDFENATFQLPQSLKKGVVNYANAAGGFSPNGKLIFAYMDDKKALQVIDWRNDTVVYETCLDVCATIRFAVFEDNETILVASECKIHKVDIKGSQSKIYDFSTPRSADGDDDFLRRAEVSSGGRWVIASKNHSIRVYSRKADARQIEFKGSMPIPAVTSKDDKVLYVAKGGVYGYSLNTGELVSEYCCGDHVTALITSTDGQTLIVGYRKGLIRIWDINTGLVSLTLKRQDRKSIAYLWLTPDHKYLASLAHSGEAIEVWRLHINESKVFGMARNFKSIATSWVLSQIGMTQ</sequence>
<protein>
    <submittedName>
        <fullName evidence="4">WD40 repeat domain-containing protein</fullName>
    </submittedName>
</protein>
<feature type="repeat" description="WD" evidence="3">
    <location>
        <begin position="390"/>
        <end position="424"/>
    </location>
</feature>
<dbReference type="SMART" id="SM00320">
    <property type="entry name" value="WD40"/>
    <property type="match status" value="3"/>
</dbReference>
<dbReference type="PROSITE" id="PS50082">
    <property type="entry name" value="WD_REPEATS_2"/>
    <property type="match status" value="1"/>
</dbReference>
<dbReference type="RefSeq" id="WP_249700716.1">
    <property type="nucleotide sequence ID" value="NZ_JAMFLX010000022.1"/>
</dbReference>
<keyword evidence="2" id="KW-0677">Repeat</keyword>
<name>A0ABT0PIM7_9GAMM</name>
<organism evidence="4 5">
    <name type="scientific">Parendozoicomonas callyspongiae</name>
    <dbReference type="NCBI Taxonomy" id="2942213"/>
    <lineage>
        <taxon>Bacteria</taxon>
        <taxon>Pseudomonadati</taxon>
        <taxon>Pseudomonadota</taxon>
        <taxon>Gammaproteobacteria</taxon>
        <taxon>Oceanospirillales</taxon>
        <taxon>Endozoicomonadaceae</taxon>
        <taxon>Parendozoicomonas</taxon>
    </lineage>
</organism>
<evidence type="ECO:0000313" key="4">
    <source>
        <dbReference type="EMBL" id="MCL6271247.1"/>
    </source>
</evidence>
<dbReference type="Pfam" id="PF00400">
    <property type="entry name" value="WD40"/>
    <property type="match status" value="1"/>
</dbReference>
<dbReference type="PANTHER" id="PTHR44019:SF8">
    <property type="entry name" value="POC1 CENTRIOLAR PROTEIN HOMOLOG"/>
    <property type="match status" value="1"/>
</dbReference>
<comment type="caution">
    <text evidence="4">The sequence shown here is derived from an EMBL/GenBank/DDBJ whole genome shotgun (WGS) entry which is preliminary data.</text>
</comment>
<evidence type="ECO:0000256" key="1">
    <source>
        <dbReference type="ARBA" id="ARBA00022574"/>
    </source>
</evidence>
<dbReference type="Proteomes" id="UP001203338">
    <property type="component" value="Unassembled WGS sequence"/>
</dbReference>
<accession>A0ABT0PIM7</accession>
<dbReference type="EMBL" id="JAMFLX010000022">
    <property type="protein sequence ID" value="MCL6271247.1"/>
    <property type="molecule type" value="Genomic_DNA"/>
</dbReference>
<dbReference type="InterPro" id="IPR050505">
    <property type="entry name" value="WDR55/POC1"/>
</dbReference>
<keyword evidence="1 3" id="KW-0853">WD repeat</keyword>
<reference evidence="4 5" key="1">
    <citation type="submission" date="2022-05" db="EMBL/GenBank/DDBJ databases">
        <authorList>
            <person name="Park J.-S."/>
        </authorList>
    </citation>
    <scope>NUCLEOTIDE SEQUENCE [LARGE SCALE GENOMIC DNA]</scope>
    <source>
        <strain evidence="4 5">2012CJ34-2</strain>
    </source>
</reference>
<gene>
    <name evidence="4" type="ORF">M3P05_15075</name>
</gene>
<dbReference type="InterPro" id="IPR015943">
    <property type="entry name" value="WD40/YVTN_repeat-like_dom_sf"/>
</dbReference>
<dbReference type="InterPro" id="IPR011047">
    <property type="entry name" value="Quinoprotein_ADH-like_sf"/>
</dbReference>
<evidence type="ECO:0000256" key="3">
    <source>
        <dbReference type="PROSITE-ProRule" id="PRU00221"/>
    </source>
</evidence>
<dbReference type="InterPro" id="IPR001680">
    <property type="entry name" value="WD40_rpt"/>
</dbReference>
<dbReference type="PANTHER" id="PTHR44019">
    <property type="entry name" value="WD REPEAT-CONTAINING PROTEIN 55"/>
    <property type="match status" value="1"/>
</dbReference>
<dbReference type="SUPFAM" id="SSF50998">
    <property type="entry name" value="Quinoprotein alcohol dehydrogenase-like"/>
    <property type="match status" value="1"/>
</dbReference>
<keyword evidence="5" id="KW-1185">Reference proteome</keyword>
<evidence type="ECO:0000256" key="2">
    <source>
        <dbReference type="ARBA" id="ARBA00022737"/>
    </source>
</evidence>
<evidence type="ECO:0000313" key="5">
    <source>
        <dbReference type="Proteomes" id="UP001203338"/>
    </source>
</evidence>